<accession>A1ANX3</accession>
<dbReference type="EMBL" id="CP000482">
    <property type="protein sequence ID" value="ABK99043.1"/>
    <property type="molecule type" value="Genomic_DNA"/>
</dbReference>
<reference evidence="1 2" key="1">
    <citation type="submission" date="2006-10" db="EMBL/GenBank/DDBJ databases">
        <title>Complete sequence of chromosome of Pelobacter propionicus DSM 2379.</title>
        <authorList>
            <consortium name="US DOE Joint Genome Institute"/>
            <person name="Copeland A."/>
            <person name="Lucas S."/>
            <person name="Lapidus A."/>
            <person name="Barry K."/>
            <person name="Detter J.C."/>
            <person name="Glavina del Rio T."/>
            <person name="Hammon N."/>
            <person name="Israni S."/>
            <person name="Dalin E."/>
            <person name="Tice H."/>
            <person name="Pitluck S."/>
            <person name="Saunders E."/>
            <person name="Brettin T."/>
            <person name="Bruce D."/>
            <person name="Han C."/>
            <person name="Tapia R."/>
            <person name="Schmutz J."/>
            <person name="Larimer F."/>
            <person name="Land M."/>
            <person name="Hauser L."/>
            <person name="Kyrpides N."/>
            <person name="Kim E."/>
            <person name="Lovley D."/>
            <person name="Richardson P."/>
        </authorList>
    </citation>
    <scope>NUCLEOTIDE SEQUENCE [LARGE SCALE GENOMIC DNA]</scope>
    <source>
        <strain evidence="2">DSM 2379 / NBRC 103807 / OttBd1</strain>
    </source>
</reference>
<protein>
    <submittedName>
        <fullName evidence="1">Uncharacterized protein</fullName>
    </submittedName>
</protein>
<organism evidence="1 2">
    <name type="scientific">Pelobacter propionicus (strain DSM 2379 / NBRC 103807 / OttBd1)</name>
    <dbReference type="NCBI Taxonomy" id="338966"/>
    <lineage>
        <taxon>Bacteria</taxon>
        <taxon>Pseudomonadati</taxon>
        <taxon>Thermodesulfobacteriota</taxon>
        <taxon>Desulfuromonadia</taxon>
        <taxon>Desulfuromonadales</taxon>
        <taxon>Desulfuromonadaceae</taxon>
        <taxon>Pelobacter</taxon>
    </lineage>
</organism>
<keyword evidence="2" id="KW-1185">Reference proteome</keyword>
<dbReference type="HOGENOM" id="CLU_529808_0_0_7"/>
<dbReference type="KEGG" id="ppd:Ppro_1427"/>
<dbReference type="SUPFAM" id="SSF48371">
    <property type="entry name" value="ARM repeat"/>
    <property type="match status" value="1"/>
</dbReference>
<dbReference type="InterPro" id="IPR016024">
    <property type="entry name" value="ARM-type_fold"/>
</dbReference>
<dbReference type="AlphaFoldDB" id="A1ANX3"/>
<dbReference type="Proteomes" id="UP000006732">
    <property type="component" value="Chromosome"/>
</dbReference>
<gene>
    <name evidence="1" type="ordered locus">Ppro_1427</name>
</gene>
<name>A1ANX3_PELPD</name>
<evidence type="ECO:0000313" key="2">
    <source>
        <dbReference type="Proteomes" id="UP000006732"/>
    </source>
</evidence>
<proteinExistence type="predicted"/>
<sequence length="514" mass="57488">MDYDDEVSVKDIVNFHIKINNAAKAKRALARLSSKDKVAAFDIIDISTASREFKIEVAKYFVYDLDMRVRRKAEVILETLIPGWVADPGESILALLKSAGGKGAAKRNAAVRFLFGIIDANSLRDTLLTLLNSRNREHMVEIIAILEEYIDSSSDEAEQVKIFDGCLDIVLSDEAEHSVKHHACNLLSVFFKKVASTQLGEILHQKYIERQVEKADSVHRYLCSGAAGLNSYFLEDLIRPLSEGGKTYQLKMVGYFAYVIEKIKDPATVDAILDTYPDSWSVNEPPKEEKVGIICRRIMQALEELWEATDDGDVRGMIMGIKYDEYPNKRELLEQIKNRLDDRNLSAAGRQKVVLMLRCFLRPGEDEALRLQAAQLMLFRAGDTTSRRAGLEYLVSSVERRNLNTAEKGSVAAAMESLLGDDGLADVLRPMARYLLFVVAPERITAAAEQTALLEYLLELLEGSGLGSERAEERVQCSLSILMPLLASDDLCDVARYLESKMSRQSAAETEKTT</sequence>
<evidence type="ECO:0000313" key="1">
    <source>
        <dbReference type="EMBL" id="ABK99043.1"/>
    </source>
</evidence>
<dbReference type="RefSeq" id="WP_011735336.1">
    <property type="nucleotide sequence ID" value="NC_008609.1"/>
</dbReference>
<dbReference type="OrthoDB" id="5389932at2"/>